<proteinExistence type="predicted"/>
<dbReference type="Pfam" id="PF10049">
    <property type="entry name" value="DUF2283"/>
    <property type="match status" value="1"/>
</dbReference>
<sequence>MATNLKIWFDKEGDFLEVLFSDKPGYMQETENDAIMTRVDLQGNVLGFSILGVSQLQKDNPLTAELLVNVAA</sequence>
<reference evidence="1" key="1">
    <citation type="submission" date="2021-04" db="EMBL/GenBank/DDBJ databases">
        <title>Genome sequence of Woronichinia naegeliana from Washington state freshwater lake bloom.</title>
        <authorList>
            <person name="Dreher T.W."/>
        </authorList>
    </citation>
    <scope>NUCLEOTIDE SEQUENCE</scope>
    <source>
        <strain evidence="1">WA131</strain>
    </source>
</reference>
<accession>A0A977L1H1</accession>
<evidence type="ECO:0000313" key="1">
    <source>
        <dbReference type="EMBL" id="UXE62871.1"/>
    </source>
</evidence>
<dbReference type="InterPro" id="IPR019270">
    <property type="entry name" value="DUF2283"/>
</dbReference>
<dbReference type="KEGG" id="wna:KA717_09305"/>
<name>A0A977L1H1_9CYAN</name>
<protein>
    <submittedName>
        <fullName evidence="1">DUF2283 domain-containing protein</fullName>
    </submittedName>
</protein>
<dbReference type="EMBL" id="CP073041">
    <property type="protein sequence ID" value="UXE62871.1"/>
    <property type="molecule type" value="Genomic_DNA"/>
</dbReference>
<dbReference type="Proteomes" id="UP001065613">
    <property type="component" value="Chromosome"/>
</dbReference>
<dbReference type="AlphaFoldDB" id="A0A977L1H1"/>
<gene>
    <name evidence="1" type="ORF">KA717_09305</name>
</gene>
<organism evidence="1">
    <name type="scientific">Woronichinia naegeliana WA131</name>
    <dbReference type="NCBI Taxonomy" id="2824559"/>
    <lineage>
        <taxon>Bacteria</taxon>
        <taxon>Bacillati</taxon>
        <taxon>Cyanobacteriota</taxon>
        <taxon>Cyanophyceae</taxon>
        <taxon>Synechococcales</taxon>
        <taxon>Coelosphaeriaceae</taxon>
        <taxon>Woronichinia</taxon>
    </lineage>
</organism>